<evidence type="ECO:0000313" key="2">
    <source>
        <dbReference type="EMBL" id="RMC13450.1"/>
    </source>
</evidence>
<dbReference type="AlphaFoldDB" id="A0A3M0KRU7"/>
<comment type="caution">
    <text evidence="2">The sequence shown here is derived from an EMBL/GenBank/DDBJ whole genome shotgun (WGS) entry which is preliminary data.</text>
</comment>
<evidence type="ECO:0000256" key="1">
    <source>
        <dbReference type="SAM" id="MobiDB-lite"/>
    </source>
</evidence>
<name>A0A3M0KRU7_HIRRU</name>
<protein>
    <submittedName>
        <fullName evidence="2">Uncharacterized protein</fullName>
    </submittedName>
</protein>
<dbReference type="InterPro" id="IPR036862">
    <property type="entry name" value="Integrase_C_dom_sf_retrovir"/>
</dbReference>
<feature type="compositionally biased region" description="Low complexity" evidence="1">
    <location>
        <begin position="121"/>
        <end position="133"/>
    </location>
</feature>
<dbReference type="STRING" id="333673.A0A3M0KRU7"/>
<feature type="compositionally biased region" description="Basic residues" evidence="1">
    <location>
        <begin position="153"/>
        <end position="163"/>
    </location>
</feature>
<feature type="region of interest" description="Disordered" evidence="1">
    <location>
        <begin position="96"/>
        <end position="240"/>
    </location>
</feature>
<feature type="compositionally biased region" description="Gly residues" evidence="1">
    <location>
        <begin position="134"/>
        <end position="144"/>
    </location>
</feature>
<feature type="compositionally biased region" description="Basic residues" evidence="1">
    <location>
        <begin position="197"/>
        <end position="213"/>
    </location>
</feature>
<dbReference type="OrthoDB" id="9219442at2759"/>
<sequence>MASENDSAESGTSSPAASTSQVSRAARRGASENLRCPICRAAINDRASGSWRQHPFCFYCMVEWFHNRVEGLSPFLHTFRMVGDSNSEVHSIGESITSASHTQGERAGSRSAERFQHRSSGRQCCKSCSRSCGGSHGGSRGGSRGRAQEKSRSRYPRRHHNGRTRVQQAQGYNHSSSRRQQQSRTQNTARDKGQASRTKRRVRALSRRRKRRQQYQVSFIEPRAIRSRSRQRSRSSASQTLREYLRKMERDEGRALSCAFQQKSPDMIVKDPATRETKSPHDQVTWGHGYAYVSTPPDLKWVTAEWVKPFIPKTTKPPAEAPQVASASWTRRKHRTFF</sequence>
<dbReference type="EMBL" id="QRBI01000106">
    <property type="protein sequence ID" value="RMC13450.1"/>
    <property type="molecule type" value="Genomic_DNA"/>
</dbReference>
<proteinExistence type="predicted"/>
<feature type="compositionally biased region" description="Polar residues" evidence="1">
    <location>
        <begin position="1"/>
        <end position="23"/>
    </location>
</feature>
<dbReference type="Proteomes" id="UP000269221">
    <property type="component" value="Unassembled WGS sequence"/>
</dbReference>
<dbReference type="Gene3D" id="2.30.30.10">
    <property type="entry name" value="Integrase, C-terminal domain superfamily, retroviral"/>
    <property type="match status" value="1"/>
</dbReference>
<gene>
    <name evidence="2" type="ORF">DUI87_10988</name>
</gene>
<dbReference type="GO" id="GO:0003676">
    <property type="term" value="F:nucleic acid binding"/>
    <property type="evidence" value="ECO:0007669"/>
    <property type="project" value="InterPro"/>
</dbReference>
<accession>A0A3M0KRU7</accession>
<feature type="compositionally biased region" description="Basic and acidic residues" evidence="1">
    <location>
        <begin position="103"/>
        <end position="116"/>
    </location>
</feature>
<keyword evidence="3" id="KW-1185">Reference proteome</keyword>
<dbReference type="SUPFAM" id="SSF57850">
    <property type="entry name" value="RING/U-box"/>
    <property type="match status" value="1"/>
</dbReference>
<feature type="region of interest" description="Disordered" evidence="1">
    <location>
        <begin position="1"/>
        <end position="26"/>
    </location>
</feature>
<reference evidence="2 3" key="1">
    <citation type="submission" date="2018-07" db="EMBL/GenBank/DDBJ databases">
        <title>A high quality draft genome assembly of the barn swallow (H. rustica rustica).</title>
        <authorList>
            <person name="Formenti G."/>
            <person name="Chiara M."/>
            <person name="Poveda L."/>
            <person name="Francoijs K.-J."/>
            <person name="Bonisoli-Alquati A."/>
            <person name="Canova L."/>
            <person name="Gianfranceschi L."/>
            <person name="Horner D.S."/>
            <person name="Saino N."/>
        </authorList>
    </citation>
    <scope>NUCLEOTIDE SEQUENCE [LARGE SCALE GENOMIC DNA]</scope>
    <source>
        <strain evidence="2">Chelidonia</strain>
        <tissue evidence="2">Blood</tissue>
    </source>
</reference>
<evidence type="ECO:0000313" key="3">
    <source>
        <dbReference type="Proteomes" id="UP000269221"/>
    </source>
</evidence>
<feature type="compositionally biased region" description="Polar residues" evidence="1">
    <location>
        <begin position="164"/>
        <end position="174"/>
    </location>
</feature>
<organism evidence="2 3">
    <name type="scientific">Hirundo rustica rustica</name>
    <dbReference type="NCBI Taxonomy" id="333673"/>
    <lineage>
        <taxon>Eukaryota</taxon>
        <taxon>Metazoa</taxon>
        <taxon>Chordata</taxon>
        <taxon>Craniata</taxon>
        <taxon>Vertebrata</taxon>
        <taxon>Euteleostomi</taxon>
        <taxon>Archelosauria</taxon>
        <taxon>Archosauria</taxon>
        <taxon>Dinosauria</taxon>
        <taxon>Saurischia</taxon>
        <taxon>Theropoda</taxon>
        <taxon>Coelurosauria</taxon>
        <taxon>Aves</taxon>
        <taxon>Neognathae</taxon>
        <taxon>Neoaves</taxon>
        <taxon>Telluraves</taxon>
        <taxon>Australaves</taxon>
        <taxon>Passeriformes</taxon>
        <taxon>Sylvioidea</taxon>
        <taxon>Hirundinidae</taxon>
        <taxon>Hirundo</taxon>
    </lineage>
</organism>